<name>A0A8H7ALW3_9EURO</name>
<feature type="transmembrane region" description="Helical" evidence="7">
    <location>
        <begin position="139"/>
        <end position="157"/>
    </location>
</feature>
<evidence type="ECO:0000256" key="3">
    <source>
        <dbReference type="ARBA" id="ARBA00022475"/>
    </source>
</evidence>
<sequence>MGSGYATAWGVFVTIRWGLVMVPVNAMEATSSAFVGHAWGAWRRKVGIDFRRAKAKREDVLRIMRPALVSVIIILIIEVPLCIFMSLFGCQRFAFYLSGSEKAAAVTAHMWQTIDWCYIFYGVSTQLASILLATRPKWYLYQSLVSNFAYVLPWAIVCQVVDLNAEDAWTYHSLVFGGSLVFSFFDILLVLMLWAWRLVKRQDAFGSVPRQLGR</sequence>
<organism evidence="9 10">
    <name type="scientific">Endocarpon pusillum</name>
    <dbReference type="NCBI Taxonomy" id="364733"/>
    <lineage>
        <taxon>Eukaryota</taxon>
        <taxon>Fungi</taxon>
        <taxon>Dikarya</taxon>
        <taxon>Ascomycota</taxon>
        <taxon>Pezizomycotina</taxon>
        <taxon>Eurotiomycetes</taxon>
        <taxon>Chaetothyriomycetidae</taxon>
        <taxon>Verrucariales</taxon>
        <taxon>Verrucariaceae</taxon>
        <taxon>Endocarpon</taxon>
    </lineage>
</organism>
<feature type="signal peptide" evidence="8">
    <location>
        <begin position="1"/>
        <end position="26"/>
    </location>
</feature>
<evidence type="ECO:0000256" key="7">
    <source>
        <dbReference type="SAM" id="Phobius"/>
    </source>
</evidence>
<keyword evidence="8" id="KW-0732">Signal</keyword>
<keyword evidence="2" id="KW-0813">Transport</keyword>
<feature type="transmembrane region" description="Helical" evidence="7">
    <location>
        <begin position="169"/>
        <end position="196"/>
    </location>
</feature>
<gene>
    <name evidence="9" type="ORF">GJ744_008099</name>
</gene>
<accession>A0A8H7ALW3</accession>
<dbReference type="GO" id="GO:0005886">
    <property type="term" value="C:plasma membrane"/>
    <property type="evidence" value="ECO:0007669"/>
    <property type="project" value="UniProtKB-SubCell"/>
</dbReference>
<keyword evidence="5 7" id="KW-1133">Transmembrane helix</keyword>
<keyword evidence="10" id="KW-1185">Reference proteome</keyword>
<reference evidence="9" key="1">
    <citation type="submission" date="2020-02" db="EMBL/GenBank/DDBJ databases">
        <authorList>
            <person name="Palmer J.M."/>
        </authorList>
    </citation>
    <scope>NUCLEOTIDE SEQUENCE</scope>
    <source>
        <strain evidence="9">EPUS1.4</strain>
        <tissue evidence="9">Thallus</tissue>
    </source>
</reference>
<dbReference type="EMBL" id="JAACFV010000042">
    <property type="protein sequence ID" value="KAF7509376.1"/>
    <property type="molecule type" value="Genomic_DNA"/>
</dbReference>
<dbReference type="PANTHER" id="PTHR43549">
    <property type="entry name" value="MULTIDRUG RESISTANCE PROTEIN YPNP-RELATED"/>
    <property type="match status" value="1"/>
</dbReference>
<dbReference type="OrthoDB" id="2119662at2759"/>
<evidence type="ECO:0000313" key="9">
    <source>
        <dbReference type="EMBL" id="KAF7509376.1"/>
    </source>
</evidence>
<feature type="transmembrane region" description="Helical" evidence="7">
    <location>
        <begin position="109"/>
        <end position="132"/>
    </location>
</feature>
<dbReference type="InterPro" id="IPR052031">
    <property type="entry name" value="Membrane_Transporter-Flippase"/>
</dbReference>
<evidence type="ECO:0000313" key="10">
    <source>
        <dbReference type="Proteomes" id="UP000606974"/>
    </source>
</evidence>
<evidence type="ECO:0000256" key="4">
    <source>
        <dbReference type="ARBA" id="ARBA00022692"/>
    </source>
</evidence>
<feature type="transmembrane region" description="Helical" evidence="7">
    <location>
        <begin position="20"/>
        <end position="42"/>
    </location>
</feature>
<dbReference type="Proteomes" id="UP000606974">
    <property type="component" value="Unassembled WGS sequence"/>
</dbReference>
<keyword evidence="6 7" id="KW-0472">Membrane</keyword>
<protein>
    <submittedName>
        <fullName evidence="9">Uncharacterized protein</fullName>
    </submittedName>
</protein>
<comment type="caution">
    <text evidence="9">The sequence shown here is derived from an EMBL/GenBank/DDBJ whole genome shotgun (WGS) entry which is preliminary data.</text>
</comment>
<proteinExistence type="predicted"/>
<evidence type="ECO:0000256" key="2">
    <source>
        <dbReference type="ARBA" id="ARBA00022448"/>
    </source>
</evidence>
<keyword evidence="4 7" id="KW-0812">Transmembrane</keyword>
<feature type="transmembrane region" description="Helical" evidence="7">
    <location>
        <begin position="63"/>
        <end position="89"/>
    </location>
</feature>
<dbReference type="AlphaFoldDB" id="A0A8H7ALW3"/>
<keyword evidence="3" id="KW-1003">Cell membrane</keyword>
<comment type="subcellular location">
    <subcellularLocation>
        <location evidence="1">Cell membrane</location>
        <topology evidence="1">Multi-pass membrane protein</topology>
    </subcellularLocation>
</comment>
<feature type="chain" id="PRO_5034501328" evidence="8">
    <location>
        <begin position="27"/>
        <end position="214"/>
    </location>
</feature>
<evidence type="ECO:0000256" key="8">
    <source>
        <dbReference type="SAM" id="SignalP"/>
    </source>
</evidence>
<dbReference type="PANTHER" id="PTHR43549:SF2">
    <property type="entry name" value="MULTIDRUG RESISTANCE PROTEIN NORM-RELATED"/>
    <property type="match status" value="1"/>
</dbReference>
<evidence type="ECO:0000256" key="6">
    <source>
        <dbReference type="ARBA" id="ARBA00023136"/>
    </source>
</evidence>
<evidence type="ECO:0000256" key="1">
    <source>
        <dbReference type="ARBA" id="ARBA00004651"/>
    </source>
</evidence>
<evidence type="ECO:0000256" key="5">
    <source>
        <dbReference type="ARBA" id="ARBA00022989"/>
    </source>
</evidence>